<dbReference type="PROSITE" id="PS51371">
    <property type="entry name" value="CBS"/>
    <property type="match status" value="2"/>
</dbReference>
<evidence type="ECO:0000256" key="1">
    <source>
        <dbReference type="ARBA" id="ARBA00023122"/>
    </source>
</evidence>
<dbReference type="InterPro" id="IPR046342">
    <property type="entry name" value="CBS_dom_sf"/>
</dbReference>
<gene>
    <name evidence="4" type="ORF">JOL79_17335</name>
</gene>
<dbReference type="InterPro" id="IPR000644">
    <property type="entry name" value="CBS_dom"/>
</dbReference>
<sequence length="144" mass="15719">MTTGGAEKRARDVMHPGAACVGEHESLRRAAEMMRDMSVGALPICGDDDRLKGIITDRDIIIKCCAEGMDLDRTTAGELARGLVWVDADTSVDDAITQMEEHQIKRVPVIENRRLVGMISEADLAKGLPDDQLAEFVHRIYAGA</sequence>
<feature type="domain" description="CBS" evidence="3">
    <location>
        <begin position="14"/>
        <end position="71"/>
    </location>
</feature>
<dbReference type="InterPro" id="IPR051257">
    <property type="entry name" value="Diverse_CBS-Domain"/>
</dbReference>
<dbReference type="CDD" id="cd04622">
    <property type="entry name" value="CBS_pair_HRP1_like"/>
    <property type="match status" value="1"/>
</dbReference>
<dbReference type="EMBL" id="JAFCNB010000008">
    <property type="protein sequence ID" value="MBP2705578.1"/>
    <property type="molecule type" value="Genomic_DNA"/>
</dbReference>
<keyword evidence="1 2" id="KW-0129">CBS domain</keyword>
<evidence type="ECO:0000259" key="3">
    <source>
        <dbReference type="PROSITE" id="PS51371"/>
    </source>
</evidence>
<accession>A0A940WIK1</accession>
<protein>
    <submittedName>
        <fullName evidence="4">CBS domain-containing protein</fullName>
    </submittedName>
</protein>
<organism evidence="4 5">
    <name type="scientific">Microbispora oryzae</name>
    <dbReference type="NCBI Taxonomy" id="2806554"/>
    <lineage>
        <taxon>Bacteria</taxon>
        <taxon>Bacillati</taxon>
        <taxon>Actinomycetota</taxon>
        <taxon>Actinomycetes</taxon>
        <taxon>Streptosporangiales</taxon>
        <taxon>Streptosporangiaceae</taxon>
        <taxon>Microbispora</taxon>
    </lineage>
</organism>
<comment type="caution">
    <text evidence="4">The sequence shown here is derived from an EMBL/GenBank/DDBJ whole genome shotgun (WGS) entry which is preliminary data.</text>
</comment>
<feature type="domain" description="CBS" evidence="3">
    <location>
        <begin position="79"/>
        <end position="135"/>
    </location>
</feature>
<dbReference type="PANTHER" id="PTHR43080:SF2">
    <property type="entry name" value="CBS DOMAIN-CONTAINING PROTEIN"/>
    <property type="match status" value="1"/>
</dbReference>
<dbReference type="AlphaFoldDB" id="A0A940WIK1"/>
<dbReference type="Gene3D" id="3.10.580.10">
    <property type="entry name" value="CBS-domain"/>
    <property type="match status" value="1"/>
</dbReference>
<dbReference type="SMART" id="SM00116">
    <property type="entry name" value="CBS"/>
    <property type="match status" value="2"/>
</dbReference>
<dbReference type="SUPFAM" id="SSF54631">
    <property type="entry name" value="CBS-domain pair"/>
    <property type="match status" value="1"/>
</dbReference>
<dbReference type="RefSeq" id="WP_210156851.1">
    <property type="nucleotide sequence ID" value="NZ_JAFCNB010000008.1"/>
</dbReference>
<evidence type="ECO:0000313" key="5">
    <source>
        <dbReference type="Proteomes" id="UP000674234"/>
    </source>
</evidence>
<name>A0A940WIK1_9ACTN</name>
<keyword evidence="5" id="KW-1185">Reference proteome</keyword>
<reference evidence="4" key="1">
    <citation type="submission" date="2021-02" db="EMBL/GenBank/DDBJ databases">
        <title>Draft genome sequence of Microbispora sp. RL4-1S isolated from rice leaves in Thailand.</title>
        <authorList>
            <person name="Muangham S."/>
            <person name="Duangmal K."/>
        </authorList>
    </citation>
    <scope>NUCLEOTIDE SEQUENCE</scope>
    <source>
        <strain evidence="4">RL4-1S</strain>
    </source>
</reference>
<evidence type="ECO:0000256" key="2">
    <source>
        <dbReference type="PROSITE-ProRule" id="PRU00703"/>
    </source>
</evidence>
<dbReference type="PANTHER" id="PTHR43080">
    <property type="entry name" value="CBS DOMAIN-CONTAINING PROTEIN CBSX3, MITOCHONDRIAL"/>
    <property type="match status" value="1"/>
</dbReference>
<proteinExistence type="predicted"/>
<evidence type="ECO:0000313" key="4">
    <source>
        <dbReference type="EMBL" id="MBP2705578.1"/>
    </source>
</evidence>
<dbReference type="Pfam" id="PF00571">
    <property type="entry name" value="CBS"/>
    <property type="match status" value="2"/>
</dbReference>
<dbReference type="Proteomes" id="UP000674234">
    <property type="component" value="Unassembled WGS sequence"/>
</dbReference>